<feature type="transmembrane region" description="Helical" evidence="6">
    <location>
        <begin position="340"/>
        <end position="360"/>
    </location>
</feature>
<sequence length="413" mass="46559">MKKAITVAKWEFLEKVKSKAFIISLFLTPAIIIAFSVLPTLMATKESDSTKAIGILDLTQQYFNDFKNEIEVYKLVSNIPAYAILNNYKPELSADSLIKSADAMVIENRLDGYILIRQNENDSIKVEFRSKSIGNFQDVARFEEAFNNIRIKRKLAAENVSPQIIEFVKQRINVNQIKIEKPGEAGEGGFEMVFFSSIIFILLLMMMIIYSGQMLVRSMLEEKSNRLIEILISSTTPQDLLFGKVFGLSTLGLTQVVVWLLIGVSLVGAAIVPITSFDNIHLILLYFILGFIFYTTLFVGIGSVASTEQEAQQITSYLSLFLVLPTVFIISTLQNPDSNLVKVLSYIPFTLPSVMILRVTVSPIDLWEIIATVLIMILSILIAIRISAKIFRFGVLYYGKMPTMKEIKIWLKD</sequence>
<gene>
    <name evidence="8" type="ORF">ENS31_05250</name>
</gene>
<evidence type="ECO:0000256" key="4">
    <source>
        <dbReference type="ARBA" id="ARBA00022989"/>
    </source>
</evidence>
<feature type="transmembrane region" description="Helical" evidence="6">
    <location>
        <begin position="314"/>
        <end position="333"/>
    </location>
</feature>
<protein>
    <submittedName>
        <fullName evidence="8">ABC transporter permease</fullName>
    </submittedName>
</protein>
<feature type="transmembrane region" description="Helical" evidence="6">
    <location>
        <begin position="188"/>
        <end position="210"/>
    </location>
</feature>
<feature type="domain" description="ABC-2 type transporter transmembrane" evidence="7">
    <location>
        <begin position="19"/>
        <end position="388"/>
    </location>
</feature>
<dbReference type="GO" id="GO:0140359">
    <property type="term" value="F:ABC-type transporter activity"/>
    <property type="evidence" value="ECO:0007669"/>
    <property type="project" value="InterPro"/>
</dbReference>
<accession>A0A7V2ZJ49</accession>
<evidence type="ECO:0000256" key="2">
    <source>
        <dbReference type="ARBA" id="ARBA00022475"/>
    </source>
</evidence>
<dbReference type="InterPro" id="IPR013525">
    <property type="entry name" value="ABC2_TM"/>
</dbReference>
<comment type="subcellular location">
    <subcellularLocation>
        <location evidence="1">Cell membrane</location>
        <topology evidence="1">Multi-pass membrane protein</topology>
    </subcellularLocation>
</comment>
<name>A0A7V2ZJ49_9BACT</name>
<keyword evidence="3 6" id="KW-0812">Transmembrane</keyword>
<evidence type="ECO:0000313" key="8">
    <source>
        <dbReference type="EMBL" id="HFI90926.1"/>
    </source>
</evidence>
<feature type="transmembrane region" description="Helical" evidence="6">
    <location>
        <begin position="366"/>
        <end position="384"/>
    </location>
</feature>
<keyword evidence="2" id="KW-1003">Cell membrane</keyword>
<comment type="caution">
    <text evidence="8">The sequence shown here is derived from an EMBL/GenBank/DDBJ whole genome shotgun (WGS) entry which is preliminary data.</text>
</comment>
<keyword evidence="4 6" id="KW-1133">Transmembrane helix</keyword>
<reference evidence="8" key="1">
    <citation type="journal article" date="2020" name="mSystems">
        <title>Genome- and Community-Level Interaction Insights into Carbon Utilization and Element Cycling Functions of Hydrothermarchaeota in Hydrothermal Sediment.</title>
        <authorList>
            <person name="Zhou Z."/>
            <person name="Liu Y."/>
            <person name="Xu W."/>
            <person name="Pan J."/>
            <person name="Luo Z.H."/>
            <person name="Li M."/>
        </authorList>
    </citation>
    <scope>NUCLEOTIDE SEQUENCE [LARGE SCALE GENOMIC DNA]</scope>
    <source>
        <strain evidence="8">SpSt-479</strain>
    </source>
</reference>
<dbReference type="GO" id="GO:0005886">
    <property type="term" value="C:plasma membrane"/>
    <property type="evidence" value="ECO:0007669"/>
    <property type="project" value="UniProtKB-SubCell"/>
</dbReference>
<dbReference type="PANTHER" id="PTHR30294:SF29">
    <property type="entry name" value="MULTIDRUG ABC TRANSPORTER PERMEASE YBHS-RELATED"/>
    <property type="match status" value="1"/>
</dbReference>
<dbReference type="EMBL" id="DSUJ01000008">
    <property type="protein sequence ID" value="HFI90926.1"/>
    <property type="molecule type" value="Genomic_DNA"/>
</dbReference>
<feature type="transmembrane region" description="Helical" evidence="6">
    <location>
        <begin position="282"/>
        <end position="302"/>
    </location>
</feature>
<feature type="transmembrane region" description="Helical" evidence="6">
    <location>
        <begin position="20"/>
        <end position="41"/>
    </location>
</feature>
<proteinExistence type="predicted"/>
<dbReference type="Pfam" id="PF12698">
    <property type="entry name" value="ABC2_membrane_3"/>
    <property type="match status" value="1"/>
</dbReference>
<dbReference type="InterPro" id="IPR051449">
    <property type="entry name" value="ABC-2_transporter_component"/>
</dbReference>
<dbReference type="PANTHER" id="PTHR30294">
    <property type="entry name" value="MEMBRANE COMPONENT OF ABC TRANSPORTER YHHJ-RELATED"/>
    <property type="match status" value="1"/>
</dbReference>
<dbReference type="AlphaFoldDB" id="A0A7V2ZJ49"/>
<evidence type="ECO:0000256" key="5">
    <source>
        <dbReference type="ARBA" id="ARBA00023136"/>
    </source>
</evidence>
<evidence type="ECO:0000256" key="6">
    <source>
        <dbReference type="SAM" id="Phobius"/>
    </source>
</evidence>
<keyword evidence="5 6" id="KW-0472">Membrane</keyword>
<feature type="transmembrane region" description="Helical" evidence="6">
    <location>
        <begin position="256"/>
        <end position="275"/>
    </location>
</feature>
<evidence type="ECO:0000259" key="7">
    <source>
        <dbReference type="Pfam" id="PF12698"/>
    </source>
</evidence>
<evidence type="ECO:0000256" key="3">
    <source>
        <dbReference type="ARBA" id="ARBA00022692"/>
    </source>
</evidence>
<evidence type="ECO:0000256" key="1">
    <source>
        <dbReference type="ARBA" id="ARBA00004651"/>
    </source>
</evidence>
<organism evidence="8">
    <name type="scientific">Ignavibacterium album</name>
    <dbReference type="NCBI Taxonomy" id="591197"/>
    <lineage>
        <taxon>Bacteria</taxon>
        <taxon>Pseudomonadati</taxon>
        <taxon>Ignavibacteriota</taxon>
        <taxon>Ignavibacteria</taxon>
        <taxon>Ignavibacteriales</taxon>
        <taxon>Ignavibacteriaceae</taxon>
        <taxon>Ignavibacterium</taxon>
    </lineage>
</organism>